<gene>
    <name evidence="5" type="ORF">COT44_00270</name>
</gene>
<dbReference type="AlphaFoldDB" id="A0A2M6XE85"/>
<sequence>MDLQVQKKDGTLQPFDRSKISAGVMRSGAGIEEAENVTGQVETWAQGAAQNGVVGATELRAKVLEVLKTVNPTAGTAFESYQKPVVEPVEPESQPQV</sequence>
<dbReference type="Proteomes" id="UP000228996">
    <property type="component" value="Unassembled WGS sequence"/>
</dbReference>
<protein>
    <recommendedName>
        <fullName evidence="4">ATP-cone domain-containing protein</fullName>
    </recommendedName>
</protein>
<dbReference type="Pfam" id="PF03477">
    <property type="entry name" value="ATP-cone"/>
    <property type="match status" value="1"/>
</dbReference>
<reference evidence="6" key="1">
    <citation type="submission" date="2017-09" db="EMBL/GenBank/DDBJ databases">
        <title>Depth-based differentiation of microbial function through sediment-hosted aquifers and enrichment of novel symbionts in the deep terrestrial subsurface.</title>
        <authorList>
            <person name="Probst A.J."/>
            <person name="Ladd B."/>
            <person name="Jarett J.K."/>
            <person name="Geller-Mcgrath D.E."/>
            <person name="Sieber C.M.K."/>
            <person name="Emerson J.B."/>
            <person name="Anantharaman K."/>
            <person name="Thomas B.C."/>
            <person name="Malmstrom R."/>
            <person name="Stieglmeier M."/>
            <person name="Klingl A."/>
            <person name="Woyke T."/>
            <person name="Ryan C.M."/>
            <person name="Banfield J.F."/>
        </authorList>
    </citation>
    <scope>NUCLEOTIDE SEQUENCE [LARGE SCALE GENOMIC DNA]</scope>
</reference>
<name>A0A2M6XE85_9BACT</name>
<evidence type="ECO:0000256" key="1">
    <source>
        <dbReference type="ARBA" id="ARBA00022741"/>
    </source>
</evidence>
<keyword evidence="2 3" id="KW-0067">ATP-binding</keyword>
<feature type="domain" description="ATP-cone" evidence="4">
    <location>
        <begin position="3"/>
        <end position="89"/>
    </location>
</feature>
<proteinExistence type="predicted"/>
<comment type="caution">
    <text evidence="5">The sequence shown here is derived from an EMBL/GenBank/DDBJ whole genome shotgun (WGS) entry which is preliminary data.</text>
</comment>
<evidence type="ECO:0000313" key="6">
    <source>
        <dbReference type="Proteomes" id="UP000228996"/>
    </source>
</evidence>
<dbReference type="GO" id="GO:0005524">
    <property type="term" value="F:ATP binding"/>
    <property type="evidence" value="ECO:0007669"/>
    <property type="project" value="UniProtKB-UniRule"/>
</dbReference>
<evidence type="ECO:0000259" key="4">
    <source>
        <dbReference type="PROSITE" id="PS51161"/>
    </source>
</evidence>
<dbReference type="PROSITE" id="PS51161">
    <property type="entry name" value="ATP_CONE"/>
    <property type="match status" value="1"/>
</dbReference>
<dbReference type="InterPro" id="IPR005144">
    <property type="entry name" value="ATP-cone_dom"/>
</dbReference>
<accession>A0A2M6XE85</accession>
<evidence type="ECO:0000256" key="3">
    <source>
        <dbReference type="PROSITE-ProRule" id="PRU00492"/>
    </source>
</evidence>
<evidence type="ECO:0000313" key="5">
    <source>
        <dbReference type="EMBL" id="PIU03949.1"/>
    </source>
</evidence>
<evidence type="ECO:0000256" key="2">
    <source>
        <dbReference type="ARBA" id="ARBA00022840"/>
    </source>
</evidence>
<keyword evidence="1 3" id="KW-0547">Nucleotide-binding</keyword>
<organism evidence="5 6">
    <name type="scientific">Candidatus Shapirobacteria bacterium CG08_land_8_20_14_0_20_39_18</name>
    <dbReference type="NCBI Taxonomy" id="1974883"/>
    <lineage>
        <taxon>Bacteria</taxon>
        <taxon>Candidatus Shapironibacteriota</taxon>
    </lineage>
</organism>
<dbReference type="EMBL" id="PEYO01000002">
    <property type="protein sequence ID" value="PIU03949.1"/>
    <property type="molecule type" value="Genomic_DNA"/>
</dbReference>